<evidence type="ECO:0000256" key="6">
    <source>
        <dbReference type="ARBA" id="ARBA00023004"/>
    </source>
</evidence>
<dbReference type="SUPFAM" id="SSF56634">
    <property type="entry name" value="Heme-dependent catalase-like"/>
    <property type="match status" value="1"/>
</dbReference>
<dbReference type="PROSITE" id="PS51402">
    <property type="entry name" value="CATALASE_3"/>
    <property type="match status" value="1"/>
</dbReference>
<dbReference type="AlphaFoldDB" id="I3ZJG3"/>
<evidence type="ECO:0000256" key="8">
    <source>
        <dbReference type="PIRSR" id="PIRSR000296-1"/>
    </source>
</evidence>
<dbReference type="SMART" id="SM01060">
    <property type="entry name" value="Catalase"/>
    <property type="match status" value="1"/>
</dbReference>
<feature type="binding site" description="axial binding residue" evidence="9">
    <location>
        <position position="329"/>
    </location>
    <ligand>
        <name>heme</name>
        <dbReference type="ChEBI" id="CHEBI:30413"/>
    </ligand>
    <ligandPart>
        <name>Fe</name>
        <dbReference type="ChEBI" id="CHEBI:18248"/>
    </ligandPart>
</feature>
<dbReference type="InterPro" id="IPR011614">
    <property type="entry name" value="Catalase_core"/>
</dbReference>
<reference evidence="12 13" key="1">
    <citation type="submission" date="2012-06" db="EMBL/GenBank/DDBJ databases">
        <title>Complete genome of Terriglobus roseus DSM 18391.</title>
        <authorList>
            <consortium name="US DOE Joint Genome Institute (JGI-PGF)"/>
            <person name="Lucas S."/>
            <person name="Copeland A."/>
            <person name="Lapidus A."/>
            <person name="Glavina del Rio T."/>
            <person name="Dalin E."/>
            <person name="Tice H."/>
            <person name="Bruce D."/>
            <person name="Goodwin L."/>
            <person name="Pitluck S."/>
            <person name="Peters L."/>
            <person name="Mikhailova N."/>
            <person name="Munk A.C.C."/>
            <person name="Kyrpides N."/>
            <person name="Mavromatis K."/>
            <person name="Ivanova N."/>
            <person name="Brettin T."/>
            <person name="Detter J.C."/>
            <person name="Han C."/>
            <person name="Larimer F."/>
            <person name="Land M."/>
            <person name="Hauser L."/>
            <person name="Markowitz V."/>
            <person name="Cheng J.-F."/>
            <person name="Hugenholtz P."/>
            <person name="Woyke T."/>
            <person name="Wu D."/>
            <person name="Brambilla E."/>
            <person name="Klenk H.-P."/>
            <person name="Eisen J.A."/>
        </authorList>
    </citation>
    <scope>NUCLEOTIDE SEQUENCE [LARGE SCALE GENOMIC DNA]</scope>
    <source>
        <strain evidence="13">DSM 18391 / NRRL B-41598 / KBS 63</strain>
    </source>
</reference>
<keyword evidence="3 7" id="KW-0349">Heme</keyword>
<feature type="transmembrane region" description="Helical" evidence="10">
    <location>
        <begin position="16"/>
        <end position="37"/>
    </location>
</feature>
<evidence type="ECO:0000256" key="5">
    <source>
        <dbReference type="ARBA" id="ARBA00023002"/>
    </source>
</evidence>
<dbReference type="GO" id="GO:0042542">
    <property type="term" value="P:response to hydrogen peroxide"/>
    <property type="evidence" value="ECO:0007669"/>
    <property type="project" value="TreeGrafter"/>
</dbReference>
<dbReference type="EMBL" id="CP003379">
    <property type="protein sequence ID" value="AFL89381.1"/>
    <property type="molecule type" value="Genomic_DNA"/>
</dbReference>
<organism evidence="12 13">
    <name type="scientific">Terriglobus roseus (strain DSM 18391 / NRRL B-41598 / KBS 63)</name>
    <dbReference type="NCBI Taxonomy" id="926566"/>
    <lineage>
        <taxon>Bacteria</taxon>
        <taxon>Pseudomonadati</taxon>
        <taxon>Acidobacteriota</taxon>
        <taxon>Terriglobia</taxon>
        <taxon>Terriglobales</taxon>
        <taxon>Acidobacteriaceae</taxon>
        <taxon>Terriglobus</taxon>
    </lineage>
</organism>
<keyword evidence="6 7" id="KW-0408">Iron</keyword>
<dbReference type="InterPro" id="IPR024168">
    <property type="entry name" value="Catalase_SrpA-type_pred"/>
</dbReference>
<dbReference type="eggNOG" id="COG0753">
    <property type="taxonomic scope" value="Bacteria"/>
</dbReference>
<proteinExistence type="inferred from homology"/>
<keyword evidence="13" id="KW-1185">Reference proteome</keyword>
<sequence>MSHPDLEHRGLPIRPIMGIAAVVTIAGAAFAYTAGWLSPHRLTPQKFVAALAPPKGPALGHRRNHVIGICYTGTFTANGAGSALSTAQVFRSGQYPVVGRFNLPGGDPHMPDALAQARGFSFRITTPDGGDWRSAMLDAPFFAASSPENFYKFITAAASKNPNDIKTYLGAHPETLSFIGWAKGHPRTESWAEDRFNSLNSFVFTDGSGTKRTGRWSLVPSAPAVTLTPDELKARDPNFLLQDITQRVAAAPQHWDLILTIANPGDSTSDPTKAWPVDRQTIKAGMLTVSQIEDEANGPCRDVNFDPAVLPAGIATSDDGFPAARSAAYRVSFDKRIAEAKSYPHTTAGGQQ</sequence>
<protein>
    <recommendedName>
        <fullName evidence="7">Catalase-related peroxidase</fullName>
        <ecNumber evidence="7">1.11.1.-</ecNumber>
    </recommendedName>
</protein>
<dbReference type="GO" id="GO:0020037">
    <property type="term" value="F:heme binding"/>
    <property type="evidence" value="ECO:0007669"/>
    <property type="project" value="InterPro"/>
</dbReference>
<evidence type="ECO:0000256" key="1">
    <source>
        <dbReference type="ARBA" id="ARBA00005329"/>
    </source>
</evidence>
<dbReference type="Pfam" id="PF00199">
    <property type="entry name" value="Catalase"/>
    <property type="match status" value="1"/>
</dbReference>
<dbReference type="GO" id="GO:0004096">
    <property type="term" value="F:catalase activity"/>
    <property type="evidence" value="ECO:0007669"/>
    <property type="project" value="InterPro"/>
</dbReference>
<comment type="function">
    <text evidence="7">Has an organic peroxide-dependent peroxidase activity.</text>
</comment>
<evidence type="ECO:0000256" key="2">
    <source>
        <dbReference type="ARBA" id="ARBA00022559"/>
    </source>
</evidence>
<keyword evidence="4 7" id="KW-0479">Metal-binding</keyword>
<dbReference type="InterPro" id="IPR018028">
    <property type="entry name" value="Catalase"/>
</dbReference>
<dbReference type="GO" id="GO:0042744">
    <property type="term" value="P:hydrogen peroxide catabolic process"/>
    <property type="evidence" value="ECO:0007669"/>
    <property type="project" value="TreeGrafter"/>
</dbReference>
<dbReference type="PIRSF" id="PIRSF000296">
    <property type="entry name" value="SrpA"/>
    <property type="match status" value="1"/>
</dbReference>
<dbReference type="PANTHER" id="PTHR11465">
    <property type="entry name" value="CATALASE"/>
    <property type="match status" value="1"/>
</dbReference>
<feature type="active site" evidence="8">
    <location>
        <position position="65"/>
    </location>
</feature>
<name>I3ZJG3_TERRK</name>
<keyword evidence="2 7" id="KW-0575">Peroxidase</keyword>
<accession>I3ZJG3</accession>
<gene>
    <name evidence="12" type="ordered locus">Terro_3153</name>
</gene>
<comment type="similarity">
    <text evidence="1 7">Belongs to the catalase family.</text>
</comment>
<dbReference type="Gene3D" id="2.40.180.10">
    <property type="entry name" value="Catalase core domain"/>
    <property type="match status" value="1"/>
</dbReference>
<evidence type="ECO:0000313" key="13">
    <source>
        <dbReference type="Proteomes" id="UP000006056"/>
    </source>
</evidence>
<dbReference type="Gene3D" id="1.20.1280.120">
    <property type="match status" value="1"/>
</dbReference>
<dbReference type="HOGENOM" id="CLU_045961_1_0_0"/>
<comment type="cofactor">
    <cofactor evidence="7">
        <name>heme</name>
        <dbReference type="ChEBI" id="CHEBI:30413"/>
    </cofactor>
</comment>
<dbReference type="InterPro" id="IPR020835">
    <property type="entry name" value="Catalase_sf"/>
</dbReference>
<evidence type="ECO:0000256" key="4">
    <source>
        <dbReference type="ARBA" id="ARBA00022723"/>
    </source>
</evidence>
<feature type="domain" description="Catalase core" evidence="11">
    <location>
        <begin position="18"/>
        <end position="352"/>
    </location>
</feature>
<keyword evidence="10" id="KW-0812">Transmembrane</keyword>
<evidence type="ECO:0000313" key="12">
    <source>
        <dbReference type="EMBL" id="AFL89381.1"/>
    </source>
</evidence>
<dbReference type="CDD" id="cd08153">
    <property type="entry name" value="srpA_like"/>
    <property type="match status" value="1"/>
</dbReference>
<evidence type="ECO:0000256" key="3">
    <source>
        <dbReference type="ARBA" id="ARBA00022617"/>
    </source>
</evidence>
<evidence type="ECO:0000256" key="10">
    <source>
        <dbReference type="SAM" id="Phobius"/>
    </source>
</evidence>
<dbReference type="KEGG" id="trs:Terro_3153"/>
<keyword evidence="10" id="KW-0472">Membrane</keyword>
<keyword evidence="5 7" id="KW-0560">Oxidoreductase</keyword>
<dbReference type="GO" id="GO:0046872">
    <property type="term" value="F:metal ion binding"/>
    <property type="evidence" value="ECO:0007669"/>
    <property type="project" value="UniProtKB-KW"/>
</dbReference>
<dbReference type="EC" id="1.11.1.-" evidence="7"/>
<dbReference type="Proteomes" id="UP000006056">
    <property type="component" value="Chromosome"/>
</dbReference>
<keyword evidence="10" id="KW-1133">Transmembrane helix</keyword>
<dbReference type="GO" id="GO:0005737">
    <property type="term" value="C:cytoplasm"/>
    <property type="evidence" value="ECO:0007669"/>
    <property type="project" value="TreeGrafter"/>
</dbReference>
<evidence type="ECO:0000256" key="7">
    <source>
        <dbReference type="PIRNR" id="PIRNR000296"/>
    </source>
</evidence>
<dbReference type="PANTHER" id="PTHR11465:SF9">
    <property type="entry name" value="CATALASE"/>
    <property type="match status" value="1"/>
</dbReference>
<evidence type="ECO:0000259" key="11">
    <source>
        <dbReference type="SMART" id="SM01060"/>
    </source>
</evidence>
<dbReference type="OrthoDB" id="255727at2"/>
<dbReference type="STRING" id="926566.Terro_3153"/>
<evidence type="ECO:0000256" key="9">
    <source>
        <dbReference type="PIRSR" id="PIRSR000296-2"/>
    </source>
</evidence>